<dbReference type="InterPro" id="IPR039422">
    <property type="entry name" value="MarR/SlyA-like"/>
</dbReference>
<evidence type="ECO:0000259" key="4">
    <source>
        <dbReference type="PROSITE" id="PS50995"/>
    </source>
</evidence>
<gene>
    <name evidence="5" type="ORF">KSX_83680</name>
</gene>
<dbReference type="GO" id="GO:0006950">
    <property type="term" value="P:response to stress"/>
    <property type="evidence" value="ECO:0007669"/>
    <property type="project" value="TreeGrafter"/>
</dbReference>
<dbReference type="GO" id="GO:0003700">
    <property type="term" value="F:DNA-binding transcription factor activity"/>
    <property type="evidence" value="ECO:0007669"/>
    <property type="project" value="InterPro"/>
</dbReference>
<name>A0A8J3IBG1_9CHLR</name>
<dbReference type="AlphaFoldDB" id="A0A8J3IBG1"/>
<dbReference type="PANTHER" id="PTHR33164">
    <property type="entry name" value="TRANSCRIPTIONAL REGULATOR, MARR FAMILY"/>
    <property type="match status" value="1"/>
</dbReference>
<dbReference type="SMART" id="SM00347">
    <property type="entry name" value="HTH_MARR"/>
    <property type="match status" value="1"/>
</dbReference>
<dbReference type="Pfam" id="PF01047">
    <property type="entry name" value="MarR"/>
    <property type="match status" value="1"/>
</dbReference>
<proteinExistence type="predicted"/>
<dbReference type="Gene3D" id="1.10.10.10">
    <property type="entry name" value="Winged helix-like DNA-binding domain superfamily/Winged helix DNA-binding domain"/>
    <property type="match status" value="1"/>
</dbReference>
<dbReference type="SUPFAM" id="SSF46785">
    <property type="entry name" value="Winged helix' DNA-binding domain"/>
    <property type="match status" value="1"/>
</dbReference>
<sequence length="90" mass="10141">MPTIRRTVSPSIMSVTARQHEILTILRQRKHWSVSEIARELHISCAAATKAVTRLEHKGLVSRSADPMDRRYVNVNVTQAGIELLSSHLL</sequence>
<dbReference type="InterPro" id="IPR023187">
    <property type="entry name" value="Tscrpt_reg_MarR-type_CS"/>
</dbReference>
<dbReference type="GO" id="GO:0003677">
    <property type="term" value="F:DNA binding"/>
    <property type="evidence" value="ECO:0007669"/>
    <property type="project" value="UniProtKB-KW"/>
</dbReference>
<dbReference type="InterPro" id="IPR036388">
    <property type="entry name" value="WH-like_DNA-bd_sf"/>
</dbReference>
<evidence type="ECO:0000313" key="6">
    <source>
        <dbReference type="Proteomes" id="UP000612362"/>
    </source>
</evidence>
<keyword evidence="1" id="KW-0805">Transcription regulation</keyword>
<keyword evidence="3" id="KW-0804">Transcription</keyword>
<protein>
    <recommendedName>
        <fullName evidence="4">HTH marR-type domain-containing protein</fullName>
    </recommendedName>
</protein>
<dbReference type="PROSITE" id="PS01117">
    <property type="entry name" value="HTH_MARR_1"/>
    <property type="match status" value="1"/>
</dbReference>
<reference evidence="5" key="1">
    <citation type="submission" date="2020-10" db="EMBL/GenBank/DDBJ databases">
        <title>Taxonomic study of unclassified bacteria belonging to the class Ktedonobacteria.</title>
        <authorList>
            <person name="Yabe S."/>
            <person name="Wang C.M."/>
            <person name="Zheng Y."/>
            <person name="Sakai Y."/>
            <person name="Cavaletti L."/>
            <person name="Monciardini P."/>
            <person name="Donadio S."/>
        </authorList>
    </citation>
    <scope>NUCLEOTIDE SEQUENCE</scope>
    <source>
        <strain evidence="5">SOSP1-1</strain>
    </source>
</reference>
<keyword evidence="2" id="KW-0238">DNA-binding</keyword>
<evidence type="ECO:0000313" key="5">
    <source>
        <dbReference type="EMBL" id="GHO50205.1"/>
    </source>
</evidence>
<comment type="caution">
    <text evidence="5">The sequence shown here is derived from an EMBL/GenBank/DDBJ whole genome shotgun (WGS) entry which is preliminary data.</text>
</comment>
<dbReference type="InterPro" id="IPR036390">
    <property type="entry name" value="WH_DNA-bd_sf"/>
</dbReference>
<dbReference type="RefSeq" id="WP_220199258.1">
    <property type="nucleotide sequence ID" value="NZ_BNJF01000007.1"/>
</dbReference>
<evidence type="ECO:0000256" key="3">
    <source>
        <dbReference type="ARBA" id="ARBA00023163"/>
    </source>
</evidence>
<dbReference type="EMBL" id="BNJF01000007">
    <property type="protein sequence ID" value="GHO50205.1"/>
    <property type="molecule type" value="Genomic_DNA"/>
</dbReference>
<dbReference type="PANTHER" id="PTHR33164:SF43">
    <property type="entry name" value="HTH-TYPE TRANSCRIPTIONAL REPRESSOR YETL"/>
    <property type="match status" value="1"/>
</dbReference>
<dbReference type="PROSITE" id="PS50995">
    <property type="entry name" value="HTH_MARR_2"/>
    <property type="match status" value="1"/>
</dbReference>
<keyword evidence="6" id="KW-1185">Reference proteome</keyword>
<dbReference type="InterPro" id="IPR000835">
    <property type="entry name" value="HTH_MarR-typ"/>
</dbReference>
<evidence type="ECO:0000256" key="1">
    <source>
        <dbReference type="ARBA" id="ARBA00023015"/>
    </source>
</evidence>
<feature type="domain" description="HTH marR-type" evidence="4">
    <location>
        <begin position="1"/>
        <end position="90"/>
    </location>
</feature>
<dbReference type="Proteomes" id="UP000612362">
    <property type="component" value="Unassembled WGS sequence"/>
</dbReference>
<dbReference type="PRINTS" id="PR00598">
    <property type="entry name" value="HTHMARR"/>
</dbReference>
<evidence type="ECO:0000256" key="2">
    <source>
        <dbReference type="ARBA" id="ARBA00023125"/>
    </source>
</evidence>
<accession>A0A8J3IBG1</accession>
<organism evidence="5 6">
    <name type="scientific">Ktedonospora formicarum</name>
    <dbReference type="NCBI Taxonomy" id="2778364"/>
    <lineage>
        <taxon>Bacteria</taxon>
        <taxon>Bacillati</taxon>
        <taxon>Chloroflexota</taxon>
        <taxon>Ktedonobacteria</taxon>
        <taxon>Ktedonobacterales</taxon>
        <taxon>Ktedonobacteraceae</taxon>
        <taxon>Ktedonospora</taxon>
    </lineage>
</organism>